<evidence type="ECO:0000313" key="2">
    <source>
        <dbReference type="Proteomes" id="UP000596660"/>
    </source>
</evidence>
<dbReference type="AlphaFoldDB" id="A0A803M5Q4"/>
<dbReference type="Proteomes" id="UP000596660">
    <property type="component" value="Unplaced"/>
</dbReference>
<dbReference type="Gramene" id="AUR62023777-RA">
    <property type="protein sequence ID" value="AUR62023777-RA:cds"/>
    <property type="gene ID" value="AUR62023777"/>
</dbReference>
<reference evidence="1" key="1">
    <citation type="journal article" date="2017" name="Nature">
        <title>The genome of Chenopodium quinoa.</title>
        <authorList>
            <person name="Jarvis D.E."/>
            <person name="Ho Y.S."/>
            <person name="Lightfoot D.J."/>
            <person name="Schmoeckel S.M."/>
            <person name="Li B."/>
            <person name="Borm T.J.A."/>
            <person name="Ohyanagi H."/>
            <person name="Mineta K."/>
            <person name="Michell C.T."/>
            <person name="Saber N."/>
            <person name="Kharbatia N.M."/>
            <person name="Rupper R.R."/>
            <person name="Sharp A.R."/>
            <person name="Dally N."/>
            <person name="Boughton B.A."/>
            <person name="Woo Y.H."/>
            <person name="Gao G."/>
            <person name="Schijlen E.G.W.M."/>
            <person name="Guo X."/>
            <person name="Momin A.A."/>
            <person name="Negrao S."/>
            <person name="Al-Babili S."/>
            <person name="Gehring C."/>
            <person name="Roessner U."/>
            <person name="Jung C."/>
            <person name="Murphy K."/>
            <person name="Arold S.T."/>
            <person name="Gojobori T."/>
            <person name="van der Linden C.G."/>
            <person name="van Loo E.N."/>
            <person name="Jellen E.N."/>
            <person name="Maughan P.J."/>
            <person name="Tester M."/>
        </authorList>
    </citation>
    <scope>NUCLEOTIDE SEQUENCE [LARGE SCALE GENOMIC DNA]</scope>
    <source>
        <strain evidence="1">cv. PI 614886</strain>
    </source>
</reference>
<evidence type="ECO:0000313" key="1">
    <source>
        <dbReference type="EnsemblPlants" id="AUR62023777-RA:cds"/>
    </source>
</evidence>
<reference evidence="1" key="2">
    <citation type="submission" date="2021-03" db="UniProtKB">
        <authorList>
            <consortium name="EnsemblPlants"/>
        </authorList>
    </citation>
    <scope>IDENTIFICATION</scope>
</reference>
<dbReference type="EnsemblPlants" id="AUR62023777-RA">
    <property type="protein sequence ID" value="AUR62023777-RA:cds"/>
    <property type="gene ID" value="AUR62023777"/>
</dbReference>
<proteinExistence type="predicted"/>
<name>A0A803M5Q4_CHEQI</name>
<keyword evidence="2" id="KW-1185">Reference proteome</keyword>
<sequence>MNHISNAEERIVTDRLKRKLNEVNSSAQTQLDGIQDHINFNLQTKFVGQSILRGSVEYAWWDELLDVCNDDSVNLNVSNDGSSLLRMELELTGRVFCVLFRGIVNILLAYA</sequence>
<accession>A0A803M5Q4</accession>
<protein>
    <submittedName>
        <fullName evidence="1">Uncharacterized protein</fullName>
    </submittedName>
</protein>
<organism evidence="1 2">
    <name type="scientific">Chenopodium quinoa</name>
    <name type="common">Quinoa</name>
    <dbReference type="NCBI Taxonomy" id="63459"/>
    <lineage>
        <taxon>Eukaryota</taxon>
        <taxon>Viridiplantae</taxon>
        <taxon>Streptophyta</taxon>
        <taxon>Embryophyta</taxon>
        <taxon>Tracheophyta</taxon>
        <taxon>Spermatophyta</taxon>
        <taxon>Magnoliopsida</taxon>
        <taxon>eudicotyledons</taxon>
        <taxon>Gunneridae</taxon>
        <taxon>Pentapetalae</taxon>
        <taxon>Caryophyllales</taxon>
        <taxon>Chenopodiaceae</taxon>
        <taxon>Chenopodioideae</taxon>
        <taxon>Atripliceae</taxon>
        <taxon>Chenopodium</taxon>
    </lineage>
</organism>